<name>A0ABV7TVC7_9NEIS</name>
<comment type="caution">
    <text evidence="3">The sequence shown here is derived from an EMBL/GenBank/DDBJ whole genome shotgun (WGS) entry which is preliminary data.</text>
</comment>
<evidence type="ECO:0000259" key="2">
    <source>
        <dbReference type="PROSITE" id="PS51208"/>
    </source>
</evidence>
<dbReference type="SUPFAM" id="SSF103515">
    <property type="entry name" value="Autotransporter"/>
    <property type="match status" value="1"/>
</dbReference>
<dbReference type="InterPro" id="IPR005546">
    <property type="entry name" value="Autotransporte_beta"/>
</dbReference>
<dbReference type="Pfam" id="PF03797">
    <property type="entry name" value="Autotransporter"/>
    <property type="match status" value="1"/>
</dbReference>
<dbReference type="InterPro" id="IPR043990">
    <property type="entry name" value="AC_1"/>
</dbReference>
<dbReference type="SUPFAM" id="SSF51126">
    <property type="entry name" value="Pectin lyase-like"/>
    <property type="match status" value="1"/>
</dbReference>
<protein>
    <submittedName>
        <fullName evidence="3">Autotransporter outer membrane beta-barrel domain-containing protein</fullName>
    </submittedName>
</protein>
<dbReference type="RefSeq" id="WP_390279555.1">
    <property type="nucleotide sequence ID" value="NZ_JBHRYH010000021.1"/>
</dbReference>
<dbReference type="NCBIfam" id="TIGR01414">
    <property type="entry name" value="autotrans_barl"/>
    <property type="match status" value="1"/>
</dbReference>
<dbReference type="Pfam" id="PF18883">
    <property type="entry name" value="AC_1"/>
    <property type="match status" value="1"/>
</dbReference>
<evidence type="ECO:0000313" key="4">
    <source>
        <dbReference type="Proteomes" id="UP001595636"/>
    </source>
</evidence>
<dbReference type="PROSITE" id="PS51208">
    <property type="entry name" value="AUTOTRANSPORTER"/>
    <property type="match status" value="1"/>
</dbReference>
<dbReference type="Pfam" id="PF13018">
    <property type="entry name" value="ESPR"/>
    <property type="match status" value="1"/>
</dbReference>
<dbReference type="Gene3D" id="2.40.128.130">
    <property type="entry name" value="Autotransporter beta-domain"/>
    <property type="match status" value="1"/>
</dbReference>
<dbReference type="InterPro" id="IPR006315">
    <property type="entry name" value="OM_autotransptr_brl_dom"/>
</dbReference>
<reference evidence="4" key="1">
    <citation type="journal article" date="2019" name="Int. J. Syst. Evol. Microbiol.">
        <title>The Global Catalogue of Microorganisms (GCM) 10K type strain sequencing project: providing services to taxonomists for standard genome sequencing and annotation.</title>
        <authorList>
            <consortium name="The Broad Institute Genomics Platform"/>
            <consortium name="The Broad Institute Genome Sequencing Center for Infectious Disease"/>
            <person name="Wu L."/>
            <person name="Ma J."/>
        </authorList>
    </citation>
    <scope>NUCLEOTIDE SEQUENCE [LARGE SCALE GENOMIC DNA]</scope>
    <source>
        <strain evidence="4">KCTC 42195</strain>
    </source>
</reference>
<keyword evidence="4" id="KW-1185">Reference proteome</keyword>
<dbReference type="InterPro" id="IPR012332">
    <property type="entry name" value="Autotransporter_pectin_lyase_C"/>
</dbReference>
<keyword evidence="1" id="KW-0843">Virulence</keyword>
<organism evidence="3 4">
    <name type="scientific">Vogesella amnigena</name>
    <dbReference type="NCBI Taxonomy" id="1507449"/>
    <lineage>
        <taxon>Bacteria</taxon>
        <taxon>Pseudomonadati</taxon>
        <taxon>Pseudomonadota</taxon>
        <taxon>Betaproteobacteria</taxon>
        <taxon>Neisseriales</taxon>
        <taxon>Chromobacteriaceae</taxon>
        <taxon>Vogesella</taxon>
    </lineage>
</organism>
<sequence>MNRQFRSLYNAALGSWVAVSELSTAHGRGRLRKKRLAAVCSLAIASGLFSSAALADCNNSGGSNYSCSGITSNSQVISGNALNVSADSSFQATASNTLALSTSNGDLSVNLAAGSTLTNSDPFSYTLGATTTGGSGNIDLTLGGNINSSGLQGVYTDMLSSGNLSITQLAGSTISGGAAIRAATNGSMSLDLAGTLTGVSTVGNNYGLTMVGNGGPVTLLQHASSQISGSLGIYAGIYTDQATFNLAGTIQGNSNDGIFLDMGGSMTAFTLNQTAGSISGADSGIGLYSDNTAPINLNLAGSVSGGSQAAILTDTAAGSAVSINLQSGANVGSSNGTALLDTLGNADVSIASGATVAGKVLLGEGNDTLTISGAANLSGITLLDGGNSEDGGVTDILGTGGAATNKLTFQNSSQTLAGANLKNWQSVNVDGGSLTLSDGTLATGSGTNPDSSLQGLVLSNGGSVSSPAALNISGDVNIGTGSMLSHAQGGSITGNVANAGSLYWQNLGQTLTINGNYHGTAGSSLSLESYLGDDSATSDQLHVTGNITGSTAISIRPVAGSPGAQTVNGIRVVQVDGSSAAGSFTLAAPAQAGAYQYLLQQGSALDGNDWYLVSHFDCSLNNSCAAANPGTPLYRPGVVNYLAAQAVANEQGMQQLSSLHQRIGSQWLQTDGGQRYWLRAYHGQQQADGAQRFGYDSSSNGIQAGYLLHDSKDAAGNRDYLAITADYARSQADFHDRLRPQAGLDARTGALSASSLGAGVVYNHTWADGSYVDVVGQLSALSNKFTDSYGGSAKQRGWRVGLSVEGGLPLARWGSWQLESQAQLQYLHTRYQGMADGSGQVDGSSNNLLRGRLGLRLSSGQPEDQTQFYGIANVFRDMGGKTALQVGGRRVEEQFARGGWELGAGMQYRLSATSQLYADFRYGQSSGGGEGRKLELNLGWKASF</sequence>
<dbReference type="Proteomes" id="UP001595636">
    <property type="component" value="Unassembled WGS sequence"/>
</dbReference>
<gene>
    <name evidence="3" type="ORF">ACFOKJ_11165</name>
</gene>
<dbReference type="Gene3D" id="2.160.20.20">
    <property type="match status" value="1"/>
</dbReference>
<dbReference type="CDD" id="cd01344">
    <property type="entry name" value="PL2_Passenger_AT"/>
    <property type="match status" value="1"/>
</dbReference>
<dbReference type="InterPro" id="IPR024973">
    <property type="entry name" value="ESPR"/>
</dbReference>
<dbReference type="SMART" id="SM00869">
    <property type="entry name" value="Autotransporter"/>
    <property type="match status" value="1"/>
</dbReference>
<feature type="domain" description="Autotransporter" evidence="2">
    <location>
        <begin position="669"/>
        <end position="944"/>
    </location>
</feature>
<dbReference type="InterPro" id="IPR036709">
    <property type="entry name" value="Autotransporte_beta_dom_sf"/>
</dbReference>
<evidence type="ECO:0000256" key="1">
    <source>
        <dbReference type="ARBA" id="ARBA00023026"/>
    </source>
</evidence>
<dbReference type="InterPro" id="IPR011050">
    <property type="entry name" value="Pectin_lyase_fold/virulence"/>
</dbReference>
<evidence type="ECO:0000313" key="3">
    <source>
        <dbReference type="EMBL" id="MFC3626681.1"/>
    </source>
</evidence>
<proteinExistence type="predicted"/>
<dbReference type="EMBL" id="JBHRYH010000021">
    <property type="protein sequence ID" value="MFC3626681.1"/>
    <property type="molecule type" value="Genomic_DNA"/>
</dbReference>
<accession>A0ABV7TVC7</accession>